<comment type="subunit">
    <text evidence="3">Homotetramer.</text>
</comment>
<dbReference type="STRING" id="391936.S7S_08275"/>
<dbReference type="InterPro" id="IPR054542">
    <property type="entry name" value="Cys_met_metab_PP"/>
</dbReference>
<dbReference type="PIRSF" id="PIRSF001434">
    <property type="entry name" value="CGS"/>
    <property type="match status" value="1"/>
</dbReference>
<dbReference type="GO" id="GO:0016846">
    <property type="term" value="F:carbon-sulfur lyase activity"/>
    <property type="evidence" value="ECO:0007669"/>
    <property type="project" value="TreeGrafter"/>
</dbReference>
<evidence type="ECO:0000256" key="4">
    <source>
        <dbReference type="PIRSR" id="PIRSR001434-2"/>
    </source>
</evidence>
<dbReference type="InterPro" id="IPR015424">
    <property type="entry name" value="PyrdxlP-dep_Trfase"/>
</dbReference>
<proteinExistence type="inferred from homology"/>
<dbReference type="PANTHER" id="PTHR11808">
    <property type="entry name" value="TRANS-SULFURATION ENZYME FAMILY MEMBER"/>
    <property type="match status" value="1"/>
</dbReference>
<keyword evidence="3" id="KW-0028">Amino-acid biosynthesis</keyword>
<comment type="catalytic activity">
    <reaction evidence="3">
        <text>O-succinyl-L-homoserine + hydrogen sulfide = L-homocysteine + succinate</text>
        <dbReference type="Rhea" id="RHEA:27826"/>
        <dbReference type="ChEBI" id="CHEBI:29919"/>
        <dbReference type="ChEBI" id="CHEBI:30031"/>
        <dbReference type="ChEBI" id="CHEBI:57661"/>
        <dbReference type="ChEBI" id="CHEBI:58199"/>
    </reaction>
</comment>
<evidence type="ECO:0000256" key="2">
    <source>
        <dbReference type="ARBA" id="ARBA00022898"/>
    </source>
</evidence>
<dbReference type="InterPro" id="IPR015422">
    <property type="entry name" value="PyrdxlP-dep_Trfase_small"/>
</dbReference>
<accession>A0A0B4XLR9</accession>
<dbReference type="OrthoDB" id="9805807at2"/>
<comment type="pathway">
    <text evidence="3">Amino-acid biosynthesis; L-methionine biosynthesis via de novo pathway; L-homocysteine from O-succinyl-L-homoserine: step 1/1.</text>
</comment>
<comment type="function">
    <text evidence="3">Catalyzes the formation of L-homocysteine from O-succinyl-L-homoserine (OSHS) and hydrogen sulfide.</text>
</comment>
<keyword evidence="3" id="KW-0486">Methionine biosynthesis</keyword>
<dbReference type="HAMAP" id="MF_02056">
    <property type="entry name" value="MetZ"/>
    <property type="match status" value="1"/>
</dbReference>
<keyword evidence="2 3" id="KW-0663">Pyridoxal phosphate</keyword>
<dbReference type="GO" id="GO:0030170">
    <property type="term" value="F:pyridoxal phosphate binding"/>
    <property type="evidence" value="ECO:0007669"/>
    <property type="project" value="UniProtKB-UniRule"/>
</dbReference>
<dbReference type="InterPro" id="IPR006234">
    <property type="entry name" value="O-succ-hSer_sulfhydrylase"/>
</dbReference>
<feature type="modified residue" description="N6-(pyridoxal phosphate)lysine" evidence="3 4">
    <location>
        <position position="212"/>
    </location>
</feature>
<dbReference type="HOGENOM" id="CLU_018986_2_0_6"/>
<sequence>MSERQLPDDLSIETLAIRAAELRTGEMTHSEPLFLTSSFVYENAAQAAARFAGDEPGNVYSRFTNPTVSIFEQRLAAMEGGERCVAFASGMAAITSTFLALLKPGDHIVSSRGVFGTTNVVYEKYLKKFGIETTLVDLTDLDAWRAAVRPETRFLYLETPSNPLAEVGDIRALAELAHAHDAQLIVDNCFCSPALQQPLALGADLVIHSATKYLDGQGRCLGGAVVGPKTTLDDIYGFLRSTGATMSAFNAWVFIKGLETLSLRMKAHSDNAQALADWLVQRPGIARVHYAGLKDHPQHALAKQQQSGFGGVLSIEVEDSAGARDRQAAWRFIDATRLVSITANLGDVKTTITHPATTTHGRVSAEEKQRSGITENLIRIAVGLEGLADLKADMARGITALGHLVR</sequence>
<dbReference type="PANTHER" id="PTHR11808:SF80">
    <property type="entry name" value="CYSTATHIONINE GAMMA-LYASE"/>
    <property type="match status" value="1"/>
</dbReference>
<comment type="similarity">
    <text evidence="3">Belongs to the trans-sulfuration enzymes family. MetZ subfamily.</text>
</comment>
<evidence type="ECO:0000256" key="5">
    <source>
        <dbReference type="RuleBase" id="RU362118"/>
    </source>
</evidence>
<dbReference type="SUPFAM" id="SSF53383">
    <property type="entry name" value="PLP-dependent transferases"/>
    <property type="match status" value="1"/>
</dbReference>
<dbReference type="NCBIfam" id="TIGR01325">
    <property type="entry name" value="O_suc_HS_sulf"/>
    <property type="match status" value="1"/>
</dbReference>
<organism evidence="6 7">
    <name type="scientific">Isoalcanivorax pacificus W11-5</name>
    <dbReference type="NCBI Taxonomy" id="391936"/>
    <lineage>
        <taxon>Bacteria</taxon>
        <taxon>Pseudomonadati</taxon>
        <taxon>Pseudomonadota</taxon>
        <taxon>Gammaproteobacteria</taxon>
        <taxon>Oceanospirillales</taxon>
        <taxon>Alcanivoracaceae</taxon>
        <taxon>Isoalcanivorax</taxon>
    </lineage>
</organism>
<dbReference type="GO" id="GO:0071268">
    <property type="term" value="P:homocysteine biosynthetic process"/>
    <property type="evidence" value="ECO:0007669"/>
    <property type="project" value="InterPro"/>
</dbReference>
<dbReference type="Gene3D" id="3.90.1150.10">
    <property type="entry name" value="Aspartate Aminotransferase, domain 1"/>
    <property type="match status" value="1"/>
</dbReference>
<comment type="cofactor">
    <cofactor evidence="1 3 5">
        <name>pyridoxal 5'-phosphate</name>
        <dbReference type="ChEBI" id="CHEBI:597326"/>
    </cofactor>
</comment>
<evidence type="ECO:0000313" key="6">
    <source>
        <dbReference type="EMBL" id="AJD48071.1"/>
    </source>
</evidence>
<dbReference type="Gene3D" id="3.40.640.10">
    <property type="entry name" value="Type I PLP-dependent aspartate aminotransferase-like (Major domain)"/>
    <property type="match status" value="1"/>
</dbReference>
<dbReference type="EC" id="2.5.1.-" evidence="3"/>
<dbReference type="GO" id="GO:0071266">
    <property type="term" value="P:'de novo' L-methionine biosynthetic process"/>
    <property type="evidence" value="ECO:0007669"/>
    <property type="project" value="UniProtKB-UniRule"/>
</dbReference>
<dbReference type="CDD" id="cd00614">
    <property type="entry name" value="CGS_like"/>
    <property type="match status" value="1"/>
</dbReference>
<dbReference type="Proteomes" id="UP000006764">
    <property type="component" value="Chromosome"/>
</dbReference>
<gene>
    <name evidence="3" type="primary">metZ</name>
    <name evidence="6" type="ORF">S7S_08275</name>
</gene>
<dbReference type="UniPathway" id="UPA00051">
    <property type="reaction ID" value="UER00449"/>
</dbReference>
<name>A0A0B4XLR9_9GAMM</name>
<reference evidence="6 7" key="1">
    <citation type="journal article" date="2012" name="J. Bacteriol.">
        <title>Genome sequence of an alkane-degrading bacterium, Alcanivorax pacificus type strain W11-5, isolated from deep sea sediment.</title>
        <authorList>
            <person name="Lai Q."/>
            <person name="Shao Z."/>
        </authorList>
    </citation>
    <scope>NUCLEOTIDE SEQUENCE [LARGE SCALE GENOMIC DNA]</scope>
    <source>
        <strain evidence="6 7">W11-5</strain>
    </source>
</reference>
<dbReference type="NCBIfam" id="NF006003">
    <property type="entry name" value="PRK08133.1"/>
    <property type="match status" value="1"/>
</dbReference>
<protein>
    <recommendedName>
        <fullName evidence="3">O-succinylhomoserine sulfhydrylase</fullName>
        <shortName evidence="3">OSH sulfhydrylase</shortName>
        <shortName evidence="3">OSHS sulfhydrylase</shortName>
        <ecNumber evidence="3">2.5.1.-</ecNumber>
    </recommendedName>
</protein>
<evidence type="ECO:0000256" key="3">
    <source>
        <dbReference type="HAMAP-Rule" id="MF_02056"/>
    </source>
</evidence>
<dbReference type="GO" id="GO:0016765">
    <property type="term" value="F:transferase activity, transferring alkyl or aryl (other than methyl) groups"/>
    <property type="evidence" value="ECO:0007669"/>
    <property type="project" value="UniProtKB-UniRule"/>
</dbReference>
<dbReference type="PROSITE" id="PS00868">
    <property type="entry name" value="CYS_MET_METAB_PP"/>
    <property type="match status" value="1"/>
</dbReference>
<dbReference type="InterPro" id="IPR000277">
    <property type="entry name" value="Cys/Met-Metab_PyrdxlP-dep_enz"/>
</dbReference>
<dbReference type="RefSeq" id="WP_008735950.1">
    <property type="nucleotide sequence ID" value="NZ_CP004387.1"/>
</dbReference>
<keyword evidence="7" id="KW-1185">Reference proteome</keyword>
<dbReference type="EMBL" id="CP004387">
    <property type="protein sequence ID" value="AJD48071.1"/>
    <property type="molecule type" value="Genomic_DNA"/>
</dbReference>
<dbReference type="Pfam" id="PF01053">
    <property type="entry name" value="Cys_Met_Meta_PP"/>
    <property type="match status" value="1"/>
</dbReference>
<evidence type="ECO:0000256" key="1">
    <source>
        <dbReference type="ARBA" id="ARBA00001933"/>
    </source>
</evidence>
<keyword evidence="3" id="KW-0808">Transferase</keyword>
<dbReference type="InterPro" id="IPR015421">
    <property type="entry name" value="PyrdxlP-dep_Trfase_major"/>
</dbReference>
<evidence type="ECO:0000313" key="7">
    <source>
        <dbReference type="Proteomes" id="UP000006764"/>
    </source>
</evidence>
<dbReference type="KEGG" id="apac:S7S_08275"/>
<dbReference type="FunFam" id="3.40.640.10:FF:000046">
    <property type="entry name" value="Cystathionine gamma-lyase"/>
    <property type="match status" value="1"/>
</dbReference>
<dbReference type="GO" id="GO:0005737">
    <property type="term" value="C:cytoplasm"/>
    <property type="evidence" value="ECO:0007669"/>
    <property type="project" value="TreeGrafter"/>
</dbReference>
<dbReference type="GO" id="GO:0019346">
    <property type="term" value="P:transsulfuration"/>
    <property type="evidence" value="ECO:0007669"/>
    <property type="project" value="InterPro"/>
</dbReference>
<dbReference type="AlphaFoldDB" id="A0A0B4XLR9"/>